<accession>A0ABV1V7U1</accession>
<sequence>MSRLELPERVLIQDTLASLHACLPKDIGAPARLLAVQCALRAGPGGQVALPAGLLRGMRLGSTLTPWCELEDAHWLMRLTASPGPVWVQLLSHHGPHPARHQRARAADWALRTAREYGADDYDFNTALMALALAACRSPHAAQSPAEREVLSRARGLTPVELTRAVGRLWAGSLADQ</sequence>
<dbReference type="RefSeq" id="WP_351979467.1">
    <property type="nucleotide sequence ID" value="NZ_JBEPBX010000092.1"/>
</dbReference>
<proteinExistence type="predicted"/>
<evidence type="ECO:0000313" key="1">
    <source>
        <dbReference type="EMBL" id="MER6618680.1"/>
    </source>
</evidence>
<protein>
    <submittedName>
        <fullName evidence="1">Uncharacterized protein</fullName>
    </submittedName>
</protein>
<dbReference type="EMBL" id="JBEPBX010000092">
    <property type="protein sequence ID" value="MER6618680.1"/>
    <property type="molecule type" value="Genomic_DNA"/>
</dbReference>
<name>A0ABV1V7U1_9ACTN</name>
<evidence type="ECO:0000313" key="2">
    <source>
        <dbReference type="Proteomes" id="UP001445472"/>
    </source>
</evidence>
<dbReference type="Proteomes" id="UP001445472">
    <property type="component" value="Unassembled WGS sequence"/>
</dbReference>
<organism evidence="1 2">
    <name type="scientific">Streptomyces xantholiticus</name>
    <dbReference type="NCBI Taxonomy" id="68285"/>
    <lineage>
        <taxon>Bacteria</taxon>
        <taxon>Bacillati</taxon>
        <taxon>Actinomycetota</taxon>
        <taxon>Actinomycetes</taxon>
        <taxon>Kitasatosporales</taxon>
        <taxon>Streptomycetaceae</taxon>
        <taxon>Streptomyces</taxon>
    </lineage>
</organism>
<keyword evidence="2" id="KW-1185">Reference proteome</keyword>
<comment type="caution">
    <text evidence="1">The sequence shown here is derived from an EMBL/GenBank/DDBJ whole genome shotgun (WGS) entry which is preliminary data.</text>
</comment>
<reference evidence="1 2" key="1">
    <citation type="submission" date="2024-06" db="EMBL/GenBank/DDBJ databases">
        <title>The Natural Products Discovery Center: Release of the First 8490 Sequenced Strains for Exploring Actinobacteria Biosynthetic Diversity.</title>
        <authorList>
            <person name="Kalkreuter E."/>
            <person name="Kautsar S.A."/>
            <person name="Yang D."/>
            <person name="Bader C.D."/>
            <person name="Teijaro C.N."/>
            <person name="Fluegel L."/>
            <person name="Davis C.M."/>
            <person name="Simpson J.R."/>
            <person name="Lauterbach L."/>
            <person name="Steele A.D."/>
            <person name="Gui C."/>
            <person name="Meng S."/>
            <person name="Li G."/>
            <person name="Viehrig K."/>
            <person name="Ye F."/>
            <person name="Su P."/>
            <person name="Kiefer A.F."/>
            <person name="Nichols A."/>
            <person name="Cepeda A.J."/>
            <person name="Yan W."/>
            <person name="Fan B."/>
            <person name="Jiang Y."/>
            <person name="Adhikari A."/>
            <person name="Zheng C.-J."/>
            <person name="Schuster L."/>
            <person name="Cowan T.M."/>
            <person name="Smanski M.J."/>
            <person name="Chevrette M.G."/>
            <person name="De Carvalho L.P.S."/>
            <person name="Shen B."/>
        </authorList>
    </citation>
    <scope>NUCLEOTIDE SEQUENCE [LARGE SCALE GENOMIC DNA]</scope>
    <source>
        <strain evidence="1 2">NPDC000837</strain>
    </source>
</reference>
<gene>
    <name evidence="1" type="ORF">ABT276_36410</name>
</gene>